<reference evidence="10" key="3">
    <citation type="submission" date="2025-09" db="UniProtKB">
        <authorList>
            <consortium name="Ensembl"/>
        </authorList>
    </citation>
    <scope>IDENTIFICATION</scope>
</reference>
<dbReference type="Ensembl" id="ENSELUT00000108383.1">
    <property type="protein sequence ID" value="ENSELUP00000081904.1"/>
    <property type="gene ID" value="ENSELUG00000040670.1"/>
</dbReference>
<keyword evidence="4" id="KW-0964">Secreted</keyword>
<feature type="compositionally biased region" description="Basic and acidic residues" evidence="8">
    <location>
        <begin position="175"/>
        <end position="223"/>
    </location>
</feature>
<dbReference type="PROSITE" id="PS00422">
    <property type="entry name" value="GRANINS_1"/>
    <property type="match status" value="1"/>
</dbReference>
<dbReference type="GO" id="GO:0086030">
    <property type="term" value="P:adenylate cyclase-activating adrenergic receptor signaling pathway involved in cardiac muscle relaxation"/>
    <property type="evidence" value="ECO:0007669"/>
    <property type="project" value="TreeGrafter"/>
</dbReference>
<keyword evidence="6" id="KW-0968">Cytoplasmic vesicle</keyword>
<feature type="compositionally biased region" description="Basic and acidic residues" evidence="8">
    <location>
        <begin position="334"/>
        <end position="378"/>
    </location>
</feature>
<keyword evidence="11" id="KW-1185">Reference proteome</keyword>
<evidence type="ECO:0000256" key="6">
    <source>
        <dbReference type="ARBA" id="ARBA00023329"/>
    </source>
</evidence>
<dbReference type="Pfam" id="PF01271">
    <property type="entry name" value="Granin"/>
    <property type="match status" value="1"/>
</dbReference>
<evidence type="ECO:0000256" key="1">
    <source>
        <dbReference type="ARBA" id="ARBA00004398"/>
    </source>
</evidence>
<evidence type="ECO:0000256" key="4">
    <source>
        <dbReference type="ARBA" id="ARBA00022525"/>
    </source>
</evidence>
<evidence type="ECO:0000313" key="10">
    <source>
        <dbReference type="Ensembl" id="ENSELUP00000081904.1"/>
    </source>
</evidence>
<comment type="subcellular location">
    <subcellularLocation>
        <location evidence="1">Cytoplasmic vesicle</location>
        <location evidence="1">Secretory vesicle</location>
    </subcellularLocation>
    <subcellularLocation>
        <location evidence="2">Secreted</location>
    </subcellularLocation>
</comment>
<dbReference type="PRINTS" id="PR00659">
    <property type="entry name" value="CHROMOGRANIN"/>
</dbReference>
<dbReference type="GO" id="GO:0005615">
    <property type="term" value="C:extracellular space"/>
    <property type="evidence" value="ECO:0007669"/>
    <property type="project" value="TreeGrafter"/>
</dbReference>
<dbReference type="GeneTree" id="ENSGT00940000154206"/>
<proteinExistence type="inferred from homology"/>
<feature type="signal peptide" evidence="9">
    <location>
        <begin position="1"/>
        <end position="19"/>
    </location>
</feature>
<reference evidence="10" key="2">
    <citation type="submission" date="2025-08" db="UniProtKB">
        <authorList>
            <consortium name="Ensembl"/>
        </authorList>
    </citation>
    <scope>IDENTIFICATION</scope>
</reference>
<dbReference type="InterPro" id="IPR001990">
    <property type="entry name" value="Granin"/>
</dbReference>
<feature type="compositionally biased region" description="Basic and acidic residues" evidence="8">
    <location>
        <begin position="297"/>
        <end position="306"/>
    </location>
</feature>
<evidence type="ECO:0000256" key="7">
    <source>
        <dbReference type="ARBA" id="ARBA00040787"/>
    </source>
</evidence>
<dbReference type="InterPro" id="IPR018054">
    <property type="entry name" value="Chromogranin_CS"/>
</dbReference>
<evidence type="ECO:0000256" key="3">
    <source>
        <dbReference type="ARBA" id="ARBA00005723"/>
    </source>
</evidence>
<feature type="compositionally biased region" description="Acidic residues" evidence="8">
    <location>
        <begin position="265"/>
        <end position="277"/>
    </location>
</feature>
<dbReference type="PANTHER" id="PTHR10583">
    <property type="entry name" value="CHROMOGRANIN"/>
    <property type="match status" value="1"/>
</dbReference>
<evidence type="ECO:0000313" key="11">
    <source>
        <dbReference type="Proteomes" id="UP000265140"/>
    </source>
</evidence>
<dbReference type="GO" id="GO:0046676">
    <property type="term" value="P:negative regulation of insulin secretion"/>
    <property type="evidence" value="ECO:0007669"/>
    <property type="project" value="TreeGrafter"/>
</dbReference>
<keyword evidence="9" id="KW-0732">Signal</keyword>
<comment type="similarity">
    <text evidence="3">Belongs to the chromogranin/secretogranin protein family.</text>
</comment>
<dbReference type="GO" id="GO:0033604">
    <property type="term" value="P:negative regulation of catecholamine secretion"/>
    <property type="evidence" value="ECO:0007669"/>
    <property type="project" value="TreeGrafter"/>
</dbReference>
<feature type="region of interest" description="Disordered" evidence="8">
    <location>
        <begin position="134"/>
        <end position="383"/>
    </location>
</feature>
<feature type="chain" id="PRO_5044300773" description="Chromogranin-A" evidence="9">
    <location>
        <begin position="20"/>
        <end position="404"/>
    </location>
</feature>
<evidence type="ECO:0000256" key="2">
    <source>
        <dbReference type="ARBA" id="ARBA00004613"/>
    </source>
</evidence>
<organism evidence="10 11">
    <name type="scientific">Esox lucius</name>
    <name type="common">Northern pike</name>
    <dbReference type="NCBI Taxonomy" id="8010"/>
    <lineage>
        <taxon>Eukaryota</taxon>
        <taxon>Metazoa</taxon>
        <taxon>Chordata</taxon>
        <taxon>Craniata</taxon>
        <taxon>Vertebrata</taxon>
        <taxon>Euteleostomi</taxon>
        <taxon>Actinopterygii</taxon>
        <taxon>Neopterygii</taxon>
        <taxon>Teleostei</taxon>
        <taxon>Protacanthopterygii</taxon>
        <taxon>Esociformes</taxon>
        <taxon>Esocidae</taxon>
        <taxon>Esox</taxon>
    </lineage>
</organism>
<accession>A0AAY5JYZ1</accession>
<evidence type="ECO:0000256" key="5">
    <source>
        <dbReference type="ARBA" id="ARBA00023157"/>
    </source>
</evidence>
<keyword evidence="5" id="KW-1015">Disulfide bond</keyword>
<dbReference type="PANTHER" id="PTHR10583:SF1">
    <property type="entry name" value="CHROMOGRANIN-A"/>
    <property type="match status" value="1"/>
</dbReference>
<dbReference type="Proteomes" id="UP000265140">
    <property type="component" value="Chromosome 18"/>
</dbReference>
<dbReference type="RefSeq" id="XP_010880765.3">
    <property type="nucleotide sequence ID" value="XM_010882463.4"/>
</dbReference>
<name>A0AAY5JYZ1_ESOLU</name>
<feature type="compositionally biased region" description="Basic and acidic residues" evidence="8">
    <location>
        <begin position="238"/>
        <end position="262"/>
    </location>
</feature>
<evidence type="ECO:0000256" key="9">
    <source>
        <dbReference type="SAM" id="SignalP"/>
    </source>
</evidence>
<dbReference type="InterPro" id="IPR001819">
    <property type="entry name" value="Chromogranin_AB"/>
</dbReference>
<dbReference type="GeneID" id="105017671"/>
<protein>
    <recommendedName>
        <fullName evidence="7">Chromogranin-A</fullName>
    </recommendedName>
</protein>
<reference evidence="10 11" key="1">
    <citation type="submission" date="2020-02" db="EMBL/GenBank/DDBJ databases">
        <title>Esox lucius (northern pike) genome, fEsoLuc1, primary haplotype.</title>
        <authorList>
            <person name="Myers G."/>
            <person name="Karagic N."/>
            <person name="Meyer A."/>
            <person name="Pippel M."/>
            <person name="Reichard M."/>
            <person name="Winkler S."/>
            <person name="Tracey A."/>
            <person name="Sims Y."/>
            <person name="Howe K."/>
            <person name="Rhie A."/>
            <person name="Formenti G."/>
            <person name="Durbin R."/>
            <person name="Fedrigo O."/>
            <person name="Jarvis E.D."/>
        </authorList>
    </citation>
    <scope>NUCLEOTIDE SEQUENCE [LARGE SCALE GENOMIC DNA]</scope>
</reference>
<dbReference type="GO" id="GO:0042583">
    <property type="term" value="C:chromaffin granule"/>
    <property type="evidence" value="ECO:0007669"/>
    <property type="project" value="TreeGrafter"/>
</dbReference>
<feature type="compositionally biased region" description="Basic and acidic residues" evidence="8">
    <location>
        <begin position="315"/>
        <end position="326"/>
    </location>
</feature>
<sequence length="404" mass="45478">MIARGYILFTILLINHVLSLPVTPTFLEKDDVEVIKCIVEVLAHVLSRPHPLPVSQECMNTLRKDERLVSILRHRNFLKELQDIAIQGANDRAKQNGDFIADYVDNKPQVPQGIDAAADRSMLVALGGPGERSILSQKRATGGAEEVDGEGEMKKYTETDGELSSEGNEILGNAPEKKREKDESPDNHITDGINEEGKGERDELINKKEEEEKEEDVVKRSSSEEESEENGTEGENVSMDKKGLKSDELKYAQEETSEKTSAEEQVSEVDSEMDSEVDGLTHRSRLSTPPRGLQAKKSAEEKEMGQDVRSLQFRGRQEVPHHSKEVLEEEEVEEEKRKEGEARKSLEVKRLQMMARREPEEMRGGREEEGSASRKTEDPEIESLAAIESELENVAKKLHELRRG</sequence>
<evidence type="ECO:0000256" key="8">
    <source>
        <dbReference type="SAM" id="MobiDB-lite"/>
    </source>
</evidence>
<dbReference type="GO" id="GO:0042742">
    <property type="term" value="P:defense response to bacterium"/>
    <property type="evidence" value="ECO:0007669"/>
    <property type="project" value="TreeGrafter"/>
</dbReference>
<dbReference type="AlphaFoldDB" id="A0AAY5JYZ1"/>
<dbReference type="GO" id="GO:0030133">
    <property type="term" value="C:transport vesicle"/>
    <property type="evidence" value="ECO:0007669"/>
    <property type="project" value="UniProtKB-SubCell"/>
</dbReference>
<gene>
    <name evidence="10" type="primary">CHGA</name>
</gene>